<dbReference type="InterPro" id="IPR006680">
    <property type="entry name" value="Amidohydro-rel"/>
</dbReference>
<dbReference type="InterPro" id="IPR051607">
    <property type="entry name" value="Metallo-dep_hydrolases"/>
</dbReference>
<protein>
    <submittedName>
        <fullName evidence="7">8-oxoguanine deaminase</fullName>
        <ecNumber evidence="7">3.5.4.32</ecNumber>
    </submittedName>
</protein>
<dbReference type="NCBIfam" id="TIGR02022">
    <property type="entry name" value="hutF"/>
    <property type="match status" value="1"/>
</dbReference>
<evidence type="ECO:0000313" key="7">
    <source>
        <dbReference type="EMBL" id="CUH74261.1"/>
    </source>
</evidence>
<dbReference type="SUPFAM" id="SSF51338">
    <property type="entry name" value="Composite domain of metallo-dependent hydrolases"/>
    <property type="match status" value="1"/>
</dbReference>
<dbReference type="EMBL" id="CYSB01000039">
    <property type="protein sequence ID" value="CUH69338.1"/>
    <property type="molecule type" value="Genomic_DNA"/>
</dbReference>
<dbReference type="InterPro" id="IPR011059">
    <property type="entry name" value="Metal-dep_hydrolase_composite"/>
</dbReference>
<dbReference type="Proteomes" id="UP000051887">
    <property type="component" value="Unassembled WGS sequence"/>
</dbReference>
<comment type="cofactor">
    <cofactor evidence="1">
        <name>Zn(2+)</name>
        <dbReference type="ChEBI" id="CHEBI:29105"/>
    </cofactor>
</comment>
<gene>
    <name evidence="6" type="ORF">TL5118_03297</name>
    <name evidence="7" type="ORF">TL5120_04080</name>
</gene>
<dbReference type="RefSeq" id="WP_058245376.1">
    <property type="nucleotide sequence ID" value="NZ_CYSB01000039.1"/>
</dbReference>
<dbReference type="EC" id="3.5.4.32" evidence="7"/>
<dbReference type="GO" id="GO:0005829">
    <property type="term" value="C:cytosol"/>
    <property type="evidence" value="ECO:0007669"/>
    <property type="project" value="TreeGrafter"/>
</dbReference>
<dbReference type="SUPFAM" id="SSF51556">
    <property type="entry name" value="Metallo-dependent hydrolases"/>
    <property type="match status" value="1"/>
</dbReference>
<evidence type="ECO:0000313" key="8">
    <source>
        <dbReference type="Proteomes" id="UP000051086"/>
    </source>
</evidence>
<dbReference type="GO" id="GO:0019239">
    <property type="term" value="F:deaminase activity"/>
    <property type="evidence" value="ECO:0007669"/>
    <property type="project" value="TreeGrafter"/>
</dbReference>
<evidence type="ECO:0000256" key="1">
    <source>
        <dbReference type="ARBA" id="ARBA00001947"/>
    </source>
</evidence>
<proteinExistence type="predicted"/>
<dbReference type="GO" id="GO:0102127">
    <property type="term" value="F:8-oxoguanine deaminase activity"/>
    <property type="evidence" value="ECO:0007669"/>
    <property type="project" value="UniProtKB-EC"/>
</dbReference>
<dbReference type="Gene3D" id="2.30.40.10">
    <property type="entry name" value="Urease, subunit C, domain 1"/>
    <property type="match status" value="1"/>
</dbReference>
<keyword evidence="4" id="KW-0862">Zinc</keyword>
<organism evidence="7 9">
    <name type="scientific">Thalassovita autumnalis</name>
    <dbReference type="NCBI Taxonomy" id="2072972"/>
    <lineage>
        <taxon>Bacteria</taxon>
        <taxon>Pseudomonadati</taxon>
        <taxon>Pseudomonadota</taxon>
        <taxon>Alphaproteobacteria</taxon>
        <taxon>Rhodobacterales</taxon>
        <taxon>Roseobacteraceae</taxon>
        <taxon>Thalassovita</taxon>
    </lineage>
</organism>
<evidence type="ECO:0000313" key="9">
    <source>
        <dbReference type="Proteomes" id="UP000051887"/>
    </source>
</evidence>
<name>A0A0N7LWK3_9RHOB</name>
<dbReference type="NCBIfam" id="NF006681">
    <property type="entry name" value="PRK09229.1-2"/>
    <property type="match status" value="1"/>
</dbReference>
<dbReference type="InterPro" id="IPR032466">
    <property type="entry name" value="Metal_Hydrolase"/>
</dbReference>
<keyword evidence="2" id="KW-0479">Metal-binding</keyword>
<dbReference type="PANTHER" id="PTHR11271:SF48">
    <property type="entry name" value="AMIDOHYDROLASE-RELATED DOMAIN-CONTAINING PROTEIN"/>
    <property type="match status" value="1"/>
</dbReference>
<evidence type="ECO:0000256" key="3">
    <source>
        <dbReference type="ARBA" id="ARBA00022801"/>
    </source>
</evidence>
<dbReference type="AlphaFoldDB" id="A0A0N7LWK3"/>
<accession>A0A0N7LWK3</accession>
<keyword evidence="8" id="KW-1185">Reference proteome</keyword>
<dbReference type="EMBL" id="CYSC01000044">
    <property type="protein sequence ID" value="CUH74261.1"/>
    <property type="molecule type" value="Genomic_DNA"/>
</dbReference>
<dbReference type="Pfam" id="PF01979">
    <property type="entry name" value="Amidohydro_1"/>
    <property type="match status" value="1"/>
</dbReference>
<dbReference type="NCBIfam" id="NF006684">
    <property type="entry name" value="PRK09229.1-5"/>
    <property type="match status" value="1"/>
</dbReference>
<dbReference type="Proteomes" id="UP000051086">
    <property type="component" value="Unassembled WGS sequence"/>
</dbReference>
<dbReference type="InterPro" id="IPR010252">
    <property type="entry name" value="HutF"/>
</dbReference>
<sequence length="453" mass="48819">MKVYANQVLCGQQWLSNCCVTFVDGIITGIEENAAATDADHSVDVLLPALANLHSHSFQRAMAGMTEVRAAGKDSFWTWRDLMYRFLDHLTPDHVEAIAALVFMEMQEAGYAAVGEFHYVHHQPGGRAYDQLSELSNRIYAAAHQTGIGLTHLPVLYSYGGVDQQPLAGGQLRFGNDVTRYLDLVEACKTGLTHLPPDARVGIAPHSLRATSPGDLAQVLEATPNGPVHIHIAEQQKEVADVTARLGQRPVAWLLDNAEVNERWCLIHATHMTDSETIAMAKSGAVAGLCPITEANLGDGPFNGPVFLEHGGRFGVGSDSNVRIALGEELRSLEYSQRLRDMARNVMITGEGSVGTSLYLNAARGGAQALDRQAGTIAPGQLADLVAIDSNHPALCALQGDQLLDGLCFAAPEGIVTDTWSAGRHMVQAGRHVDRDAVLRRYSATIADLLPRI</sequence>
<evidence type="ECO:0000259" key="5">
    <source>
        <dbReference type="Pfam" id="PF01979"/>
    </source>
</evidence>
<evidence type="ECO:0000256" key="4">
    <source>
        <dbReference type="ARBA" id="ARBA00022833"/>
    </source>
</evidence>
<dbReference type="OrthoDB" id="9796020at2"/>
<keyword evidence="3 7" id="KW-0378">Hydrolase</keyword>
<reference evidence="7 9" key="2">
    <citation type="submission" date="2015-09" db="EMBL/GenBank/DDBJ databases">
        <authorList>
            <consortium name="Swine Surveillance"/>
        </authorList>
    </citation>
    <scope>NUCLEOTIDE SEQUENCE [LARGE SCALE GENOMIC DNA]</scope>
    <source>
        <strain evidence="7 9">5120</strain>
    </source>
</reference>
<dbReference type="GO" id="GO:0046872">
    <property type="term" value="F:metal ion binding"/>
    <property type="evidence" value="ECO:0007669"/>
    <property type="project" value="UniProtKB-KW"/>
</dbReference>
<feature type="domain" description="Amidohydrolase-related" evidence="5">
    <location>
        <begin position="45"/>
        <end position="424"/>
    </location>
</feature>
<evidence type="ECO:0000313" key="6">
    <source>
        <dbReference type="EMBL" id="CUH69338.1"/>
    </source>
</evidence>
<evidence type="ECO:0000256" key="2">
    <source>
        <dbReference type="ARBA" id="ARBA00022723"/>
    </source>
</evidence>
<dbReference type="Gene3D" id="3.20.20.140">
    <property type="entry name" value="Metal-dependent hydrolases"/>
    <property type="match status" value="1"/>
</dbReference>
<reference evidence="6 8" key="1">
    <citation type="submission" date="2015-09" db="EMBL/GenBank/DDBJ databases">
        <authorList>
            <person name="Rodrigo-Torres L."/>
            <person name="Arahal D.R."/>
        </authorList>
    </citation>
    <scope>NUCLEOTIDE SEQUENCE [LARGE SCALE GENOMIC DNA]</scope>
    <source>
        <strain evidence="6 8">CECT 5118</strain>
    </source>
</reference>
<dbReference type="PANTHER" id="PTHR11271">
    <property type="entry name" value="GUANINE DEAMINASE"/>
    <property type="match status" value="1"/>
</dbReference>